<organism evidence="3">
    <name type="scientific">viral metagenome</name>
    <dbReference type="NCBI Taxonomy" id="1070528"/>
    <lineage>
        <taxon>unclassified sequences</taxon>
        <taxon>metagenomes</taxon>
        <taxon>organismal metagenomes</taxon>
    </lineage>
</organism>
<reference evidence="3" key="1">
    <citation type="journal article" date="2020" name="Nature">
        <title>Giant virus diversity and host interactions through global metagenomics.</title>
        <authorList>
            <person name="Schulz F."/>
            <person name="Roux S."/>
            <person name="Paez-Espino D."/>
            <person name="Jungbluth S."/>
            <person name="Walsh D.A."/>
            <person name="Denef V.J."/>
            <person name="McMahon K.D."/>
            <person name="Konstantinidis K.T."/>
            <person name="Eloe-Fadrosh E.A."/>
            <person name="Kyrpides N.C."/>
            <person name="Woyke T."/>
        </authorList>
    </citation>
    <scope>NUCLEOTIDE SEQUENCE</scope>
    <source>
        <strain evidence="3">GVMAG-M-3300027804-47</strain>
    </source>
</reference>
<keyword evidence="1" id="KW-0472">Membrane</keyword>
<accession>A0A6C0LI77</accession>
<evidence type="ECO:0000313" key="3">
    <source>
        <dbReference type="EMBL" id="QHU29244.1"/>
    </source>
</evidence>
<keyword evidence="1" id="KW-1133">Transmembrane helix</keyword>
<dbReference type="InterPro" id="IPR013536">
    <property type="entry name" value="WLM_dom"/>
</dbReference>
<dbReference type="Gene3D" id="3.30.2010.10">
    <property type="entry name" value="Metalloproteases ('zincins'), catalytic domain"/>
    <property type="match status" value="1"/>
</dbReference>
<dbReference type="Pfam" id="PF08325">
    <property type="entry name" value="WLM"/>
    <property type="match status" value="1"/>
</dbReference>
<dbReference type="EMBL" id="MN740483">
    <property type="protein sequence ID" value="QHU29244.1"/>
    <property type="molecule type" value="Genomic_DNA"/>
</dbReference>
<keyword evidence="1" id="KW-0812">Transmembrane</keyword>
<proteinExistence type="predicted"/>
<feature type="domain" description="WLM" evidence="2">
    <location>
        <begin position="108"/>
        <end position="177"/>
    </location>
</feature>
<evidence type="ECO:0000259" key="2">
    <source>
        <dbReference type="Pfam" id="PF08325"/>
    </source>
</evidence>
<dbReference type="AlphaFoldDB" id="A0A6C0LI77"/>
<name>A0A6C0LI77_9ZZZZ</name>
<sequence length="193" mass="22145">MEISLDTLIILIVAIAGLYYLYNYYLNEGLIKVKSKIDDKEYTVQIKEDAVEAADLIATIKGKLNTLLEHLEKTYGNSDRRVMALKENYKPDRLSEGVDTPGYTSYSVNKGEKIVLCLRNRDKLMDINTMTFVVLHEFAHLATESIGHTEEFWSNFKWILEESVNIGIYTQQDFKTKNIDYCGIKITSSPLNE</sequence>
<protein>
    <recommendedName>
        <fullName evidence="2">WLM domain-containing protein</fullName>
    </recommendedName>
</protein>
<feature type="transmembrane region" description="Helical" evidence="1">
    <location>
        <begin position="6"/>
        <end position="26"/>
    </location>
</feature>
<evidence type="ECO:0000256" key="1">
    <source>
        <dbReference type="SAM" id="Phobius"/>
    </source>
</evidence>